<evidence type="ECO:0000256" key="1">
    <source>
        <dbReference type="SAM" id="MobiDB-lite"/>
    </source>
</evidence>
<feature type="compositionally biased region" description="Basic and acidic residues" evidence="1">
    <location>
        <begin position="173"/>
        <end position="187"/>
    </location>
</feature>
<evidence type="ECO:0000313" key="3">
    <source>
        <dbReference type="EMBL" id="VWQ36531.1"/>
    </source>
</evidence>
<reference evidence="2 4" key="1">
    <citation type="submission" date="2014-09" db="EMBL/GenBank/DDBJ databases">
        <authorList>
            <person name="Bertelli C."/>
        </authorList>
    </citation>
    <scope>NUCLEOTIDE SEQUENCE [LARGE SCALE GENOMIC DNA]</scope>
    <source>
        <strain evidence="2 4">BIC1401111250</strain>
    </source>
</reference>
<dbReference type="Proteomes" id="UP000043107">
    <property type="component" value="Unassembled WGS sequence"/>
</dbReference>
<feature type="region of interest" description="Disordered" evidence="1">
    <location>
        <begin position="168"/>
        <end position="187"/>
    </location>
</feature>
<evidence type="ECO:0000313" key="2">
    <source>
        <dbReference type="EMBL" id="CEF03114.1"/>
    </source>
</evidence>
<comment type="caution">
    <text evidence="3">The sequence shown here is derived from an EMBL/GenBank/DDBJ whole genome shotgun (WGS) entry which is preliminary data.</text>
</comment>
<reference evidence="3 5" key="2">
    <citation type="submission" date="2019-10" db="EMBL/GenBank/DDBJ databases">
        <authorList>
            <consortium name="Melissa Lawson"/>
            <person name="O'neill I."/>
        </authorList>
    </citation>
    <scope>NUCLEOTIDE SEQUENCE [LARGE SCALE GENOMIC DNA]</scope>
    <source>
        <strain evidence="3">LH_23</strain>
    </source>
</reference>
<evidence type="ECO:0000313" key="4">
    <source>
        <dbReference type="Proteomes" id="UP000043107"/>
    </source>
</evidence>
<keyword evidence="4" id="KW-1185">Reference proteome</keyword>
<name>A0A1S2VYQ2_BIFLI</name>
<dbReference type="Proteomes" id="UP000494246">
    <property type="component" value="Unassembled WGS sequence"/>
</dbReference>
<dbReference type="AlphaFoldDB" id="A0A1S2VYQ2"/>
<dbReference type="EMBL" id="CCWP01000035">
    <property type="protein sequence ID" value="CEF03114.1"/>
    <property type="molecule type" value="Genomic_DNA"/>
</dbReference>
<accession>A0A1S2VYQ2</accession>
<sequence length="187" mass="20670">METYDMGHLYDGVDIDELGGGHLYDRTELTGHGVQQLFDTDYVIVVNRRHVQDAHGGYHEQVGDPVKVVCSVEGRAQQAGMFSISGAEDKSPSGQNGGGLQEVTPLQILARQWPGDIHSRIWYKGDWYDADGYPTWRGSGSVLSRHWEVRCRRVVIGGYVPGGIPEPVWSKEVGADGPRDHQTGDRP</sequence>
<protein>
    <submittedName>
        <fullName evidence="3">Uncharacterized protein</fullName>
    </submittedName>
</protein>
<organism evidence="3 5">
    <name type="scientific">Bifidobacterium longum subsp. infantis</name>
    <dbReference type="NCBI Taxonomy" id="1682"/>
    <lineage>
        <taxon>Bacteria</taxon>
        <taxon>Bacillati</taxon>
        <taxon>Actinomycetota</taxon>
        <taxon>Actinomycetes</taxon>
        <taxon>Bifidobacteriales</taxon>
        <taxon>Bifidobacteriaceae</taxon>
        <taxon>Bifidobacterium</taxon>
    </lineage>
</organism>
<gene>
    <name evidence="3" type="ORF">BIFLH23_01500</name>
    <name evidence="2" type="ORF">BLIC_c01709</name>
</gene>
<dbReference type="RefSeq" id="WP_012577872.1">
    <property type="nucleotide sequence ID" value="NZ_CABWKH010000023.1"/>
</dbReference>
<evidence type="ECO:0000313" key="5">
    <source>
        <dbReference type="Proteomes" id="UP000494246"/>
    </source>
</evidence>
<proteinExistence type="predicted"/>
<dbReference type="EMBL" id="CABWKH010000023">
    <property type="protein sequence ID" value="VWQ36531.1"/>
    <property type="molecule type" value="Genomic_DNA"/>
</dbReference>